<keyword evidence="3" id="KW-1185">Reference proteome</keyword>
<feature type="domain" description="UBA" evidence="1">
    <location>
        <begin position="1"/>
        <end position="31"/>
    </location>
</feature>
<name>A0A401T8P7_CHIPU</name>
<organism evidence="2 3">
    <name type="scientific">Chiloscyllium punctatum</name>
    <name type="common">Brownbanded bambooshark</name>
    <name type="synonym">Hemiscyllium punctatum</name>
    <dbReference type="NCBI Taxonomy" id="137246"/>
    <lineage>
        <taxon>Eukaryota</taxon>
        <taxon>Metazoa</taxon>
        <taxon>Chordata</taxon>
        <taxon>Craniata</taxon>
        <taxon>Vertebrata</taxon>
        <taxon>Chondrichthyes</taxon>
        <taxon>Elasmobranchii</taxon>
        <taxon>Galeomorphii</taxon>
        <taxon>Galeoidea</taxon>
        <taxon>Orectolobiformes</taxon>
        <taxon>Hemiscylliidae</taxon>
        <taxon>Chiloscyllium</taxon>
    </lineage>
</organism>
<dbReference type="OrthoDB" id="8068875at2759"/>
<accession>A0A401T8P7</accession>
<reference evidence="2 3" key="1">
    <citation type="journal article" date="2018" name="Nat. Ecol. Evol.">
        <title>Shark genomes provide insights into elasmobranch evolution and the origin of vertebrates.</title>
        <authorList>
            <person name="Hara Y"/>
            <person name="Yamaguchi K"/>
            <person name="Onimaru K"/>
            <person name="Kadota M"/>
            <person name="Koyanagi M"/>
            <person name="Keeley SD"/>
            <person name="Tatsumi K"/>
            <person name="Tanaka K"/>
            <person name="Motone F"/>
            <person name="Kageyama Y"/>
            <person name="Nozu R"/>
            <person name="Adachi N"/>
            <person name="Nishimura O"/>
            <person name="Nakagawa R"/>
            <person name="Tanegashima C"/>
            <person name="Kiyatake I"/>
            <person name="Matsumoto R"/>
            <person name="Murakumo K"/>
            <person name="Nishida K"/>
            <person name="Terakita A"/>
            <person name="Kuratani S"/>
            <person name="Sato K"/>
            <person name="Hyodo S Kuraku.S."/>
        </authorList>
    </citation>
    <scope>NUCLEOTIDE SEQUENCE [LARGE SCALE GENOMIC DNA]</scope>
</reference>
<protein>
    <recommendedName>
        <fullName evidence="1">UBA domain-containing protein</fullName>
    </recommendedName>
</protein>
<dbReference type="SUPFAM" id="SSF46934">
    <property type="entry name" value="UBA-like"/>
    <property type="match status" value="1"/>
</dbReference>
<dbReference type="STRING" id="137246.A0A401T8P7"/>
<sequence length="79" mass="8873">LMDMGFTREHAMEALLNTSSMEQATEYLLTHPPPLLGGAVRVRELSMSEEDQMMRAIAMSLGQDIPMDQSTESPEVRDF</sequence>
<evidence type="ECO:0000259" key="1">
    <source>
        <dbReference type="PROSITE" id="PS50030"/>
    </source>
</evidence>
<comment type="caution">
    <text evidence="2">The sequence shown here is derived from an EMBL/GenBank/DDBJ whole genome shotgun (WGS) entry which is preliminary data.</text>
</comment>
<proteinExistence type="predicted"/>
<dbReference type="PROSITE" id="PS50030">
    <property type="entry name" value="UBA"/>
    <property type="match status" value="1"/>
</dbReference>
<evidence type="ECO:0000313" key="2">
    <source>
        <dbReference type="EMBL" id="GCC38984.1"/>
    </source>
</evidence>
<dbReference type="Proteomes" id="UP000287033">
    <property type="component" value="Unassembled WGS sequence"/>
</dbReference>
<dbReference type="EMBL" id="BEZZ01016788">
    <property type="protein sequence ID" value="GCC38984.1"/>
    <property type="molecule type" value="Genomic_DNA"/>
</dbReference>
<dbReference type="InterPro" id="IPR015940">
    <property type="entry name" value="UBA"/>
</dbReference>
<feature type="non-terminal residue" evidence="2">
    <location>
        <position position="1"/>
    </location>
</feature>
<dbReference type="AlphaFoldDB" id="A0A401T8P7"/>
<dbReference type="FunFam" id="1.10.8.10:FF:000019">
    <property type="entry name" value="Putative e3 ubiquitin-protein ligase huwe1 isoform x2"/>
    <property type="match status" value="1"/>
</dbReference>
<gene>
    <name evidence="2" type="ORF">chiPu_0023174</name>
</gene>
<dbReference type="InterPro" id="IPR009060">
    <property type="entry name" value="UBA-like_sf"/>
</dbReference>
<dbReference type="Gene3D" id="1.10.8.10">
    <property type="entry name" value="DNA helicase RuvA subunit, C-terminal domain"/>
    <property type="match status" value="1"/>
</dbReference>
<evidence type="ECO:0000313" key="3">
    <source>
        <dbReference type="Proteomes" id="UP000287033"/>
    </source>
</evidence>
<dbReference type="Pfam" id="PF22562">
    <property type="entry name" value="UBA_7"/>
    <property type="match status" value="1"/>
</dbReference>